<protein>
    <submittedName>
        <fullName evidence="4">Integrase catalytic domain-containing protein</fullName>
    </submittedName>
</protein>
<sequence length="826" mass="92673">MFLNLLVPLDDHIYDQIAEVLADRRSLESVDDEPLRLAIENVRDSGEVMVEDWLEEQFFCPPGLRLRTNDDVGRIYLRKSEVAEVWRMCYATLSERPQCEILNAVDAQYVGIATKAHIREVSKYDLLKGARVVFPAPPRSVGRKPMQYVQIDIIAMEGTMYGERSYSQALFLTDLYSGYCFARALTDSPDLAIIVRHVMDIFGSFGPPEVYRTFSVEYASVISDVMQDIERLFKIPIKNMGVGGNLTRDLLRALYRRAETELLATNRWVEALPFAVIEQNQQPSKFLDTERTPFEVLSLLHLASFTVCQLLKDDVEQSRSKSAKKGKRRYMDNGDSEYDRTLDSVKDLKQYAHSLVESRKKIRTQALPVYVPIYNEEGKLVNPGTGFLYQVFDRVYVRNPNYNCDNRSSKHRPHVARYYRGIIVDIDVDLVDSMYKVLYWEDDPHDIDAMSETQWPAADDTEYCGELASVKRRTIDFRCRCDSPACTGFAHFRCQRKFSTECCLKSPYDCSFHKRGDRYVAEAAPAALVSSSQPAAQFQKGRFAEGSATSASFDVKSDIYAAETPHPVQSHKRDGILVEISSANEADTPAPSGRGAPPVLRRRGISEHDEVVLPSVRPREAWATLRSSVERTDPAATMSDDAAHVQFTSPEDDSLHSGSISPTPSACYEIEIDETTQSHPSDEAPCTSAEAGSRVECSADRPQNQQSVGEAPNGVSWDAHEMSLRPRVAPRREHPYERTAKVSRPISPTAKALIENSLVKRLEKPAAPERRSYTAKTVSGPESTEGTLPSVSNGSKASYRLAAVPRSAPHIHPFDAELMAVSEFCV</sequence>
<feature type="compositionally biased region" description="Polar residues" evidence="1">
    <location>
        <begin position="774"/>
        <end position="794"/>
    </location>
</feature>
<feature type="region of interest" description="Disordered" evidence="1">
    <location>
        <begin position="765"/>
        <end position="794"/>
    </location>
</feature>
<organism evidence="2">
    <name type="scientific">Heligmosomoides polygyrus</name>
    <name type="common">Parasitic roundworm</name>
    <dbReference type="NCBI Taxonomy" id="6339"/>
    <lineage>
        <taxon>Eukaryota</taxon>
        <taxon>Metazoa</taxon>
        <taxon>Ecdysozoa</taxon>
        <taxon>Nematoda</taxon>
        <taxon>Chromadorea</taxon>
        <taxon>Rhabditida</taxon>
        <taxon>Rhabditina</taxon>
        <taxon>Rhabditomorpha</taxon>
        <taxon>Strongyloidea</taxon>
        <taxon>Heligmosomidae</taxon>
        <taxon>Heligmosomoides</taxon>
    </lineage>
</organism>
<keyword evidence="3" id="KW-1185">Reference proteome</keyword>
<evidence type="ECO:0000313" key="4">
    <source>
        <dbReference type="WBParaSite" id="HPBE_0002076901-mRNA-1"/>
    </source>
</evidence>
<dbReference type="OrthoDB" id="5794558at2759"/>
<dbReference type="Proteomes" id="UP000050761">
    <property type="component" value="Unassembled WGS sequence"/>
</dbReference>
<dbReference type="SUPFAM" id="SSF53098">
    <property type="entry name" value="Ribonuclease H-like"/>
    <property type="match status" value="1"/>
</dbReference>
<evidence type="ECO:0000313" key="2">
    <source>
        <dbReference type="EMBL" id="VDP21742.1"/>
    </source>
</evidence>
<gene>
    <name evidence="2" type="ORF">HPBE_LOCUS20768</name>
</gene>
<evidence type="ECO:0000313" key="3">
    <source>
        <dbReference type="Proteomes" id="UP000050761"/>
    </source>
</evidence>
<accession>A0A3P8B6G3</accession>
<dbReference type="AlphaFoldDB" id="A0A3P8B6G3"/>
<reference evidence="2 3" key="1">
    <citation type="submission" date="2018-11" db="EMBL/GenBank/DDBJ databases">
        <authorList>
            <consortium name="Pathogen Informatics"/>
        </authorList>
    </citation>
    <scope>NUCLEOTIDE SEQUENCE [LARGE SCALE GENOMIC DNA]</scope>
</reference>
<evidence type="ECO:0000256" key="1">
    <source>
        <dbReference type="SAM" id="MobiDB-lite"/>
    </source>
</evidence>
<feature type="region of interest" description="Disordered" evidence="1">
    <location>
        <begin position="675"/>
        <end position="719"/>
    </location>
</feature>
<dbReference type="EMBL" id="UZAH01032427">
    <property type="protein sequence ID" value="VDP21742.1"/>
    <property type="molecule type" value="Genomic_DNA"/>
</dbReference>
<dbReference type="WBParaSite" id="HPBE_0002076901-mRNA-1">
    <property type="protein sequence ID" value="HPBE_0002076901-mRNA-1"/>
    <property type="gene ID" value="HPBE_0002076901"/>
</dbReference>
<dbReference type="InterPro" id="IPR012337">
    <property type="entry name" value="RNaseH-like_sf"/>
</dbReference>
<proteinExistence type="predicted"/>
<reference evidence="4" key="2">
    <citation type="submission" date="2019-09" db="UniProtKB">
        <authorList>
            <consortium name="WormBaseParasite"/>
        </authorList>
    </citation>
    <scope>IDENTIFICATION</scope>
</reference>
<name>A0A3P8B6G3_HELPZ</name>